<gene>
    <name evidence="1" type="ORF">g.8724</name>
</gene>
<dbReference type="EMBL" id="GEBQ01024307">
    <property type="protein sequence ID" value="JAT15670.1"/>
    <property type="molecule type" value="Transcribed_RNA"/>
</dbReference>
<sequence length="152" mass="17073">KHTTQRCVNHSVSVIEMLPLLNCVSYIISGSVLAVSLAKLFAVSDPVTHCQLIKPTFSPQNLHNQIEAMADRLQEVGVAEHNLMLVPEVQDHRVAEEMQDLHVAEGPEMHDHLAAEEPEEPLVTKVRKVRSIHTITDRMTQPDDDSYDYESS</sequence>
<protein>
    <submittedName>
        <fullName evidence="1">Uncharacterized protein</fullName>
    </submittedName>
</protein>
<feature type="non-terminal residue" evidence="1">
    <location>
        <position position="1"/>
    </location>
</feature>
<proteinExistence type="predicted"/>
<evidence type="ECO:0000313" key="1">
    <source>
        <dbReference type="EMBL" id="JAT15670.1"/>
    </source>
</evidence>
<organism evidence="1">
    <name type="scientific">Graphocephala atropunctata</name>
    <dbReference type="NCBI Taxonomy" id="36148"/>
    <lineage>
        <taxon>Eukaryota</taxon>
        <taxon>Metazoa</taxon>
        <taxon>Ecdysozoa</taxon>
        <taxon>Arthropoda</taxon>
        <taxon>Hexapoda</taxon>
        <taxon>Insecta</taxon>
        <taxon>Pterygota</taxon>
        <taxon>Neoptera</taxon>
        <taxon>Paraneoptera</taxon>
        <taxon>Hemiptera</taxon>
        <taxon>Auchenorrhyncha</taxon>
        <taxon>Membracoidea</taxon>
        <taxon>Cicadellidae</taxon>
        <taxon>Cicadellinae</taxon>
        <taxon>Cicadellini</taxon>
        <taxon>Graphocephala</taxon>
    </lineage>
</organism>
<reference evidence="1" key="1">
    <citation type="submission" date="2015-11" db="EMBL/GenBank/DDBJ databases">
        <title>De novo transcriptome assembly of four potential Pierce s Disease insect vectors from Arizona vineyards.</title>
        <authorList>
            <person name="Tassone E.E."/>
        </authorList>
    </citation>
    <scope>NUCLEOTIDE SEQUENCE</scope>
</reference>
<accession>A0A1B6KW63</accession>
<dbReference type="AlphaFoldDB" id="A0A1B6KW63"/>
<name>A0A1B6KW63_9HEMI</name>